<protein>
    <submittedName>
        <fullName evidence="1">Uncharacterized protein</fullName>
    </submittedName>
</protein>
<reference evidence="1 2" key="1">
    <citation type="submission" date="2024-06" db="EMBL/GenBank/DDBJ databases">
        <authorList>
            <person name="Steensen K."/>
            <person name="Seneca J."/>
            <person name="Bartlau N."/>
            <person name="Yu A.X."/>
            <person name="Polz M.F."/>
        </authorList>
    </citation>
    <scope>NUCLEOTIDE SEQUENCE [LARGE SCALE GENOMIC DNA]</scope>
    <source>
        <strain evidence="1 2">1F260</strain>
    </source>
</reference>
<organism evidence="1 2">
    <name type="scientific">Enterovibrio norvegicus</name>
    <dbReference type="NCBI Taxonomy" id="188144"/>
    <lineage>
        <taxon>Bacteria</taxon>
        <taxon>Pseudomonadati</taxon>
        <taxon>Pseudomonadota</taxon>
        <taxon>Gammaproteobacteria</taxon>
        <taxon>Vibrionales</taxon>
        <taxon>Vibrionaceae</taxon>
        <taxon>Enterovibrio</taxon>
    </lineage>
</organism>
<evidence type="ECO:0000313" key="2">
    <source>
        <dbReference type="Proteomes" id="UP001569154"/>
    </source>
</evidence>
<name>A0ABV4KXW8_9GAMM</name>
<comment type="caution">
    <text evidence="1">The sequence shown here is derived from an EMBL/GenBank/DDBJ whole genome shotgun (WGS) entry which is preliminary data.</text>
</comment>
<keyword evidence="2" id="KW-1185">Reference proteome</keyword>
<dbReference type="EMBL" id="JBGONM010000004">
    <property type="protein sequence ID" value="MEZ8080024.1"/>
    <property type="molecule type" value="Genomic_DNA"/>
</dbReference>
<dbReference type="Proteomes" id="UP001569154">
    <property type="component" value="Unassembled WGS sequence"/>
</dbReference>
<proteinExistence type="predicted"/>
<accession>A0ABV4KXW8</accession>
<dbReference type="RefSeq" id="WP_131800316.1">
    <property type="nucleotide sequence ID" value="NZ_JBGONM010000004.1"/>
</dbReference>
<sequence length="59" mass="6558">MQNVQNTYHRSAKHIPARLHHIQKVMPTQNAGTGFAFYFLGGLERGALFSFPNAKEAGT</sequence>
<evidence type="ECO:0000313" key="1">
    <source>
        <dbReference type="EMBL" id="MEZ8080024.1"/>
    </source>
</evidence>
<gene>
    <name evidence="1" type="ORF">ACED35_02810</name>
</gene>